<dbReference type="InterPro" id="IPR001810">
    <property type="entry name" value="F-box_dom"/>
</dbReference>
<evidence type="ECO:0000259" key="1">
    <source>
        <dbReference type="Pfam" id="PF12937"/>
    </source>
</evidence>
<dbReference type="InterPro" id="IPR036047">
    <property type="entry name" value="F-box-like_dom_sf"/>
</dbReference>
<dbReference type="Pfam" id="PF12937">
    <property type="entry name" value="F-box-like"/>
    <property type="match status" value="1"/>
</dbReference>
<proteinExistence type="predicted"/>
<sequence>MFPSPNHLIRRTVQRFAASRRKVTLLSLPNDTLVDLILVHLCVRDILRLRSVCRLLYELTHQPMVWKRILRKFHLPLPPLPPTTRYSFPALSSLEAERLVTRALAAEANWRSTIPKAYKSWRFCVYADILSMKIVPGGKYIVVSVREGTSRYSLMLLVMEHRVKTAYPVAKIATASKAYKIEAKYMRYQTEMGIMITYVQREPKRASDRMAGIDVSDYSEDHAIDYPVPVRYELNVIHCPLSAVHIAEDPRFPPGSSAYTARIDAQRSPFNSVTTMRSNTTFDFTDLDALNGAPYIVVVQGRNILFKNLISRNVRRIRVGALFGYEEEASEVLPNVRFSVAFVVSFPS</sequence>
<dbReference type="Gene3D" id="1.20.1280.50">
    <property type="match status" value="1"/>
</dbReference>
<protein>
    <recommendedName>
        <fullName evidence="1">F-box domain-containing protein</fullName>
    </recommendedName>
</protein>
<dbReference type="SUPFAM" id="SSF81383">
    <property type="entry name" value="F-box domain"/>
    <property type="match status" value="1"/>
</dbReference>
<dbReference type="Proteomes" id="UP001201163">
    <property type="component" value="Unassembled WGS sequence"/>
</dbReference>
<evidence type="ECO:0000313" key="3">
    <source>
        <dbReference type="Proteomes" id="UP001201163"/>
    </source>
</evidence>
<gene>
    <name evidence="2" type="ORF">EDB92DRAFT_1798615</name>
</gene>
<reference evidence="2" key="1">
    <citation type="submission" date="2022-01" db="EMBL/GenBank/DDBJ databases">
        <title>Comparative genomics reveals a dynamic genome evolution in the ectomycorrhizal milk-cap (Lactarius) mushrooms.</title>
        <authorList>
            <consortium name="DOE Joint Genome Institute"/>
            <person name="Lebreton A."/>
            <person name="Tang N."/>
            <person name="Kuo A."/>
            <person name="LaButti K."/>
            <person name="Drula E."/>
            <person name="Barry K."/>
            <person name="Clum A."/>
            <person name="Lipzen A."/>
            <person name="Mousain D."/>
            <person name="Ng V."/>
            <person name="Wang R."/>
            <person name="Wang X."/>
            <person name="Dai Y."/>
            <person name="Henrissat B."/>
            <person name="Grigoriev I.V."/>
            <person name="Guerin-Laguette A."/>
            <person name="Yu F."/>
            <person name="Martin F.M."/>
        </authorList>
    </citation>
    <scope>NUCLEOTIDE SEQUENCE</scope>
    <source>
        <strain evidence="2">QP</strain>
    </source>
</reference>
<name>A0AAD4QDG5_9AGAM</name>
<comment type="caution">
    <text evidence="2">The sequence shown here is derived from an EMBL/GenBank/DDBJ whole genome shotgun (WGS) entry which is preliminary data.</text>
</comment>
<organism evidence="2 3">
    <name type="scientific">Lactarius akahatsu</name>
    <dbReference type="NCBI Taxonomy" id="416441"/>
    <lineage>
        <taxon>Eukaryota</taxon>
        <taxon>Fungi</taxon>
        <taxon>Dikarya</taxon>
        <taxon>Basidiomycota</taxon>
        <taxon>Agaricomycotina</taxon>
        <taxon>Agaricomycetes</taxon>
        <taxon>Russulales</taxon>
        <taxon>Russulaceae</taxon>
        <taxon>Lactarius</taxon>
    </lineage>
</organism>
<dbReference type="EMBL" id="JAKELL010000029">
    <property type="protein sequence ID" value="KAH8990835.1"/>
    <property type="molecule type" value="Genomic_DNA"/>
</dbReference>
<keyword evidence="3" id="KW-1185">Reference proteome</keyword>
<dbReference type="AlphaFoldDB" id="A0AAD4QDG5"/>
<accession>A0AAD4QDG5</accession>
<feature type="domain" description="F-box" evidence="1">
    <location>
        <begin position="26"/>
        <end position="71"/>
    </location>
</feature>
<evidence type="ECO:0000313" key="2">
    <source>
        <dbReference type="EMBL" id="KAH8990835.1"/>
    </source>
</evidence>